<evidence type="ECO:0000313" key="4">
    <source>
        <dbReference type="EMBL" id="NFR61251.1"/>
    </source>
</evidence>
<sequence>MSERSISNKDLTLFLLITFGFTIVMGIAMAFAYNKYTVDAFPLVQMYYPAMGVIIALLLNKKRRKDLPIKFYGTYLFFTITSVLYLLIQIFVFQKDPGGYMEYWTVIGSFALIVMYFSDEKCKIDAFGLGVNKNSKKSISYTLLFVILYLCVSFLGELIFGSVKEFITPFTNQKTLVGLFLLPFLFPLSFIIFLGEEYGWRYFLQTALQERLGKRNGVILLGFIWGIWHLPLNLFYYSPRTSFYSVINQLIVCIGYGIFFGFVYMKTKSIWVVSIIHFINNELSFILSGSAGADVVLSGKLVLGNLFCISIVYVPFLFTKEYGKTETKVSNYNA</sequence>
<dbReference type="EMBL" id="PDLH01000007">
    <property type="protein sequence ID" value="PHH01437.1"/>
    <property type="molecule type" value="Genomic_DNA"/>
</dbReference>
<keyword evidence="1" id="KW-1133">Transmembrane helix</keyword>
<reference evidence="3 6" key="2">
    <citation type="journal article" date="2015" name="PLoS ONE">
        <title>A universal mariner transposon system for forward genetic studies in the genus clostridium.</title>
        <authorList>
            <person name="Zhang Y."/>
            <person name="Grosse-Honebrink A."/>
            <person name="Minton N.P."/>
        </authorList>
    </citation>
    <scope>NUCLEOTIDE SEQUENCE [LARGE SCALE GENOMIC DNA]</scope>
    <source>
        <strain evidence="3 6">NCIMB 10696</strain>
    </source>
</reference>
<dbReference type="Pfam" id="PF02517">
    <property type="entry name" value="Rce1-like"/>
    <property type="match status" value="1"/>
</dbReference>
<reference evidence="5 7" key="3">
    <citation type="submission" date="2017-09" db="EMBL/GenBank/DDBJ databases">
        <title>FDA dAtabase for Regulatory Grade micrObial Sequences (FDA-ARGOS): Supporting development and validation of Infectious Disease Dx tests.</title>
        <authorList>
            <person name="Kerrigan L."/>
            <person name="Long C."/>
            <person name="Tallon L.J."/>
            <person name="Sadzewicz L."/>
            <person name="Ott S."/>
            <person name="Zhao X."/>
            <person name="Nagaraj S."/>
            <person name="Vavikolanu K."/>
            <person name="Aluvathingal J."/>
            <person name="Nadendla S."/>
            <person name="Sichtig H."/>
        </authorList>
    </citation>
    <scope>NUCLEOTIDE SEQUENCE [LARGE SCALE GENOMIC DNA]</scope>
    <source>
        <strain evidence="5 7">FDAARGOS_423</strain>
    </source>
</reference>
<gene>
    <name evidence="3" type="ORF">CLSPO_c06020</name>
    <name evidence="5" type="ORF">CRX47_16980</name>
    <name evidence="4" type="ORF">FDF70_07045</name>
</gene>
<proteinExistence type="predicted"/>
<dbReference type="Proteomes" id="UP000223854">
    <property type="component" value="Unassembled WGS sequence"/>
</dbReference>
<keyword evidence="1" id="KW-0472">Membrane</keyword>
<feature type="transmembrane region" description="Helical" evidence="1">
    <location>
        <begin position="71"/>
        <end position="94"/>
    </location>
</feature>
<feature type="transmembrane region" description="Helical" evidence="1">
    <location>
        <begin position="270"/>
        <end position="289"/>
    </location>
</feature>
<dbReference type="GO" id="GO:0080120">
    <property type="term" value="P:CAAX-box protein maturation"/>
    <property type="evidence" value="ECO:0007669"/>
    <property type="project" value="UniProtKB-ARBA"/>
</dbReference>
<dbReference type="PANTHER" id="PTHR35797">
    <property type="entry name" value="PROTEASE-RELATED"/>
    <property type="match status" value="1"/>
</dbReference>
<dbReference type="AlphaFoldDB" id="A0A7X5SXE6"/>
<dbReference type="GO" id="GO:0004175">
    <property type="term" value="F:endopeptidase activity"/>
    <property type="evidence" value="ECO:0007669"/>
    <property type="project" value="UniProtKB-ARBA"/>
</dbReference>
<name>A0A7X5SXE6_CLOSG</name>
<evidence type="ECO:0000313" key="6">
    <source>
        <dbReference type="Proteomes" id="UP000033052"/>
    </source>
</evidence>
<protein>
    <submittedName>
        <fullName evidence="4 5">CPBP family intramembrane metalloprotease</fullName>
    </submittedName>
    <submittedName>
        <fullName evidence="3">Protease family protein</fullName>
    </submittedName>
</protein>
<dbReference type="PANTHER" id="PTHR35797:SF1">
    <property type="entry name" value="PROTEASE"/>
    <property type="match status" value="1"/>
</dbReference>
<dbReference type="KEGG" id="cld:CLSPO_c06020"/>
<dbReference type="EMBL" id="SXCS01000003">
    <property type="protein sequence ID" value="NFR61251.1"/>
    <property type="molecule type" value="Genomic_DNA"/>
</dbReference>
<dbReference type="InterPro" id="IPR003675">
    <property type="entry name" value="Rce1/LyrA-like_dom"/>
</dbReference>
<feature type="transmembrane region" description="Helical" evidence="1">
    <location>
        <begin position="12"/>
        <end position="34"/>
    </location>
</feature>
<evidence type="ECO:0000259" key="2">
    <source>
        <dbReference type="Pfam" id="PF02517"/>
    </source>
</evidence>
<keyword evidence="4" id="KW-0378">Hydrolase</keyword>
<evidence type="ECO:0000256" key="1">
    <source>
        <dbReference type="SAM" id="Phobius"/>
    </source>
</evidence>
<evidence type="ECO:0000313" key="7">
    <source>
        <dbReference type="Proteomes" id="UP000223854"/>
    </source>
</evidence>
<reference evidence="3" key="1">
    <citation type="submission" date="2014-08" db="EMBL/GenBank/DDBJ databases">
        <authorList>
            <person name="Kubiak A."/>
            <person name="Poehlein A."/>
            <person name="Daniel R."/>
            <person name="Minton N.P."/>
        </authorList>
    </citation>
    <scope>NUCLEOTIDE SEQUENCE</scope>
    <source>
        <strain evidence="3">NCIMB 10696</strain>
    </source>
</reference>
<organism evidence="4 8">
    <name type="scientific">Clostridium sporogenes</name>
    <dbReference type="NCBI Taxonomy" id="1509"/>
    <lineage>
        <taxon>Bacteria</taxon>
        <taxon>Bacillati</taxon>
        <taxon>Bacillota</taxon>
        <taxon>Clostridia</taxon>
        <taxon>Eubacteriales</taxon>
        <taxon>Clostridiaceae</taxon>
        <taxon>Clostridium</taxon>
    </lineage>
</organism>
<feature type="domain" description="CAAX prenyl protease 2/Lysostaphin resistance protein A-like" evidence="2">
    <location>
        <begin position="181"/>
        <end position="281"/>
    </location>
</feature>
<dbReference type="GeneID" id="92937358"/>
<feature type="transmembrane region" description="Helical" evidence="1">
    <location>
        <begin position="100"/>
        <end position="118"/>
    </location>
</feature>
<dbReference type="RefSeq" id="WP_003493140.1">
    <property type="nucleotide sequence ID" value="NZ_CBCRVC010000016.1"/>
</dbReference>
<dbReference type="InterPro" id="IPR042150">
    <property type="entry name" value="MmRce1-like"/>
</dbReference>
<evidence type="ECO:0000313" key="8">
    <source>
        <dbReference type="Proteomes" id="UP000486601"/>
    </source>
</evidence>
<feature type="transmembrane region" description="Helical" evidence="1">
    <location>
        <begin position="40"/>
        <end position="59"/>
    </location>
</feature>
<dbReference type="GO" id="GO:0008237">
    <property type="term" value="F:metallopeptidase activity"/>
    <property type="evidence" value="ECO:0007669"/>
    <property type="project" value="UniProtKB-KW"/>
</dbReference>
<keyword evidence="4" id="KW-0645">Protease</keyword>
<feature type="transmembrane region" description="Helical" evidence="1">
    <location>
        <begin position="175"/>
        <end position="195"/>
    </location>
</feature>
<feature type="transmembrane region" description="Helical" evidence="1">
    <location>
        <begin position="216"/>
        <end position="237"/>
    </location>
</feature>
<dbReference type="Proteomes" id="UP000033052">
    <property type="component" value="Chromosome"/>
</dbReference>
<reference evidence="4 8" key="4">
    <citation type="submission" date="2019-04" db="EMBL/GenBank/DDBJ databases">
        <title>Genome sequencing of Clostridium botulinum Groups I-IV and Clostridium butyricum.</title>
        <authorList>
            <person name="Brunt J."/>
            <person name="Van Vliet A.H.M."/>
            <person name="Stringer S.C."/>
            <person name="Carter A.T."/>
            <person name="Peck M.W."/>
        </authorList>
    </citation>
    <scope>NUCLEOTIDE SEQUENCE [LARGE SCALE GENOMIC DNA]</scope>
    <source>
        <strain evidence="4 8">IFR 18/108</strain>
    </source>
</reference>
<keyword evidence="7" id="KW-1185">Reference proteome</keyword>
<feature type="transmembrane region" description="Helical" evidence="1">
    <location>
        <begin position="301"/>
        <end position="318"/>
    </location>
</feature>
<dbReference type="EMBL" id="CP009225">
    <property type="protein sequence ID" value="AKC61324.1"/>
    <property type="molecule type" value="Genomic_DNA"/>
</dbReference>
<evidence type="ECO:0000313" key="5">
    <source>
        <dbReference type="EMBL" id="PHH01437.1"/>
    </source>
</evidence>
<dbReference type="Proteomes" id="UP000486601">
    <property type="component" value="Unassembled WGS sequence"/>
</dbReference>
<feature type="transmembrane region" description="Helical" evidence="1">
    <location>
        <begin position="243"/>
        <end position="263"/>
    </location>
</feature>
<keyword evidence="4" id="KW-0482">Metalloprotease</keyword>
<accession>A0A7X5SXE6</accession>
<feature type="transmembrane region" description="Helical" evidence="1">
    <location>
        <begin position="139"/>
        <end position="163"/>
    </location>
</feature>
<keyword evidence="1" id="KW-0812">Transmembrane</keyword>
<evidence type="ECO:0000313" key="3">
    <source>
        <dbReference type="EMBL" id="AKC61324.1"/>
    </source>
</evidence>
<dbReference type="GO" id="GO:0006508">
    <property type="term" value="P:proteolysis"/>
    <property type="evidence" value="ECO:0007669"/>
    <property type="project" value="UniProtKB-KW"/>
</dbReference>